<dbReference type="AlphaFoldDB" id="A0A840DST7"/>
<organism evidence="1 2">
    <name type="scientific">Bartonella fuyuanensis</name>
    <dbReference type="NCBI Taxonomy" id="1460968"/>
    <lineage>
        <taxon>Bacteria</taxon>
        <taxon>Pseudomonadati</taxon>
        <taxon>Pseudomonadota</taxon>
        <taxon>Alphaproteobacteria</taxon>
        <taxon>Hyphomicrobiales</taxon>
        <taxon>Bartonellaceae</taxon>
        <taxon>Bartonella</taxon>
    </lineage>
</organism>
<evidence type="ECO:0000313" key="1">
    <source>
        <dbReference type="EMBL" id="MBB4076020.1"/>
    </source>
</evidence>
<gene>
    <name evidence="1" type="ORF">GGR08_000301</name>
</gene>
<keyword evidence="2" id="KW-1185">Reference proteome</keyword>
<name>A0A840DST7_9HYPH</name>
<dbReference type="InterPro" id="IPR029063">
    <property type="entry name" value="SAM-dependent_MTases_sf"/>
</dbReference>
<dbReference type="Gene3D" id="3.40.50.150">
    <property type="entry name" value="Vaccinia Virus protein VP39"/>
    <property type="match status" value="1"/>
</dbReference>
<comment type="caution">
    <text evidence="1">The sequence shown here is derived from an EMBL/GenBank/DDBJ whole genome shotgun (WGS) entry which is preliminary data.</text>
</comment>
<evidence type="ECO:0000313" key="2">
    <source>
        <dbReference type="Proteomes" id="UP000585970"/>
    </source>
</evidence>
<accession>A0A840DST7</accession>
<evidence type="ECO:0008006" key="3">
    <source>
        <dbReference type="Google" id="ProtNLM"/>
    </source>
</evidence>
<dbReference type="EMBL" id="JACIFE010000001">
    <property type="protein sequence ID" value="MBB4076020.1"/>
    <property type="molecule type" value="Genomic_DNA"/>
</dbReference>
<proteinExistence type="predicted"/>
<sequence>MADNYDCYRARYPLTLFKTMLLSFKDKKHFSIVSAGAGIILKEIVKPLGNKYQYHAIDILENMIKQEQKFPFMQCYRGKVGGFLTQIDKLYLIIAAQAFQWMDRPLLLTLSQAKKKNICSNWLH</sequence>
<dbReference type="Proteomes" id="UP000585970">
    <property type="component" value="Unassembled WGS sequence"/>
</dbReference>
<protein>
    <recommendedName>
        <fullName evidence="3">Methyltransferase</fullName>
    </recommendedName>
</protein>
<reference evidence="1 2" key="1">
    <citation type="submission" date="2020-08" db="EMBL/GenBank/DDBJ databases">
        <title>Genomic Encyclopedia of Type Strains, Phase IV (KMG-IV): sequencing the most valuable type-strain genomes for metagenomic binning, comparative biology and taxonomic classification.</title>
        <authorList>
            <person name="Goeker M."/>
        </authorList>
    </citation>
    <scope>NUCLEOTIDE SEQUENCE [LARGE SCALE GENOMIC DNA]</scope>
    <source>
        <strain evidence="1 2">DSM 100694</strain>
    </source>
</reference>